<comment type="caution">
    <text evidence="4">The sequence shown here is derived from an EMBL/GenBank/DDBJ whole genome shotgun (WGS) entry which is preliminary data.</text>
</comment>
<keyword evidence="1" id="KW-0560">Oxidoreductase</keyword>
<dbReference type="GO" id="GO:0016616">
    <property type="term" value="F:oxidoreductase activity, acting on the CH-OH group of donors, NAD or NADP as acceptor"/>
    <property type="evidence" value="ECO:0007669"/>
    <property type="project" value="TreeGrafter"/>
</dbReference>
<sequence length="399" mass="43834">MIDYNIQTSNGFPCTRSFGKTDINGPESQYDLKNRTTDQSSLNQALSSSHSFSRMQPSKTILVTGASGFVAAHIIEAFISAGYDVRGTVRSEATAEKVRRTFPRYGEQLSFAIVPDIVKDGAFDEAVKGVDGIMHTACPGAIETDSNERDIVQPAISGTINILKSAQKHGLQVKRIVITSSFASMIDMSKGTWPGHTYSEKDWNPMTYEQAVSEGTSSVQAYLAAKKVAERAAWDFVRDENTSFDLVTILPPMIYGPNINATHVSQLNITSADIYRFMSPDSKPSDPIPDNGFWSWVDVRDVAQAHLKAYEVPEAGGERFFICAGNYSYQQIADILREKVPEVKDRVPIGKPGSGFGGVELYTPDAGKSQRILGLRYRGLEESAVDSAYAFLELEKHSN</sequence>
<dbReference type="FunFam" id="3.40.50.720:FF:000191">
    <property type="entry name" value="Methylglyoxal reductase (NADPH-dependent)"/>
    <property type="match status" value="1"/>
</dbReference>
<dbReference type="SUPFAM" id="SSF51735">
    <property type="entry name" value="NAD(P)-binding Rossmann-fold domains"/>
    <property type="match status" value="1"/>
</dbReference>
<dbReference type="Gene3D" id="3.40.50.720">
    <property type="entry name" value="NAD(P)-binding Rossmann-like Domain"/>
    <property type="match status" value="1"/>
</dbReference>
<evidence type="ECO:0000259" key="3">
    <source>
        <dbReference type="Pfam" id="PF01370"/>
    </source>
</evidence>
<dbReference type="CDD" id="cd05227">
    <property type="entry name" value="AR_SDR_e"/>
    <property type="match status" value="1"/>
</dbReference>
<name>A0AAN4YC81_ASPOZ</name>
<dbReference type="InterPro" id="IPR050425">
    <property type="entry name" value="NAD(P)_dehydrat-like"/>
</dbReference>
<protein>
    <submittedName>
        <fullName evidence="4">Unnamed protein product</fullName>
    </submittedName>
</protein>
<accession>A0AAN4YC81</accession>
<dbReference type="AlphaFoldDB" id="A0AAN4YC81"/>
<dbReference type="InterPro" id="IPR001509">
    <property type="entry name" value="Epimerase_deHydtase"/>
</dbReference>
<dbReference type="PANTHER" id="PTHR10366:SF564">
    <property type="entry name" value="STEROL-4-ALPHA-CARBOXYLATE 3-DEHYDROGENASE, DECARBOXYLATING"/>
    <property type="match status" value="1"/>
</dbReference>
<dbReference type="EMBL" id="BSYA01000017">
    <property type="protein sequence ID" value="GMG25318.1"/>
    <property type="molecule type" value="Genomic_DNA"/>
</dbReference>
<dbReference type="InterPro" id="IPR036291">
    <property type="entry name" value="NAD(P)-bd_dom_sf"/>
</dbReference>
<gene>
    <name evidence="4" type="ORF">Aory04_000238300</name>
</gene>
<feature type="domain" description="NAD-dependent epimerase/dehydratase" evidence="3">
    <location>
        <begin position="61"/>
        <end position="319"/>
    </location>
</feature>
<evidence type="ECO:0000313" key="5">
    <source>
        <dbReference type="Proteomes" id="UP001165205"/>
    </source>
</evidence>
<dbReference type="Pfam" id="PF01370">
    <property type="entry name" value="Epimerase"/>
    <property type="match status" value="1"/>
</dbReference>
<evidence type="ECO:0000256" key="2">
    <source>
        <dbReference type="ARBA" id="ARBA00023445"/>
    </source>
</evidence>
<organism evidence="4 5">
    <name type="scientific">Aspergillus oryzae</name>
    <name type="common">Yellow koji mold</name>
    <dbReference type="NCBI Taxonomy" id="5062"/>
    <lineage>
        <taxon>Eukaryota</taxon>
        <taxon>Fungi</taxon>
        <taxon>Dikarya</taxon>
        <taxon>Ascomycota</taxon>
        <taxon>Pezizomycotina</taxon>
        <taxon>Eurotiomycetes</taxon>
        <taxon>Eurotiomycetidae</taxon>
        <taxon>Eurotiales</taxon>
        <taxon>Aspergillaceae</taxon>
        <taxon>Aspergillus</taxon>
        <taxon>Aspergillus subgen. Circumdati</taxon>
    </lineage>
</organism>
<reference evidence="4" key="1">
    <citation type="submission" date="2023-04" db="EMBL/GenBank/DDBJ databases">
        <title>Aspergillus oryzae NBRC 4228.</title>
        <authorList>
            <person name="Ichikawa N."/>
            <person name="Sato H."/>
            <person name="Tonouchi N."/>
        </authorList>
    </citation>
    <scope>NUCLEOTIDE SEQUENCE</scope>
    <source>
        <strain evidence="4">NBRC 4228</strain>
    </source>
</reference>
<comment type="similarity">
    <text evidence="2">Belongs to the NAD(P)-dependent epimerase/dehydratase family. Dihydroflavonol-4-reductase subfamily.</text>
</comment>
<dbReference type="PANTHER" id="PTHR10366">
    <property type="entry name" value="NAD DEPENDENT EPIMERASE/DEHYDRATASE"/>
    <property type="match status" value="1"/>
</dbReference>
<evidence type="ECO:0000313" key="4">
    <source>
        <dbReference type="EMBL" id="GMG25318.1"/>
    </source>
</evidence>
<evidence type="ECO:0000256" key="1">
    <source>
        <dbReference type="ARBA" id="ARBA00023002"/>
    </source>
</evidence>
<dbReference type="Proteomes" id="UP001165205">
    <property type="component" value="Unassembled WGS sequence"/>
</dbReference>
<proteinExistence type="inferred from homology"/>